<dbReference type="EMBL" id="CP040098">
    <property type="protein sequence ID" value="QCQ22733.1"/>
    <property type="molecule type" value="Genomic_DNA"/>
</dbReference>
<protein>
    <submittedName>
        <fullName evidence="1">Uncharacterized protein</fullName>
    </submittedName>
</protein>
<organism evidence="1 2">
    <name type="scientific">Desulfoglaeba alkanexedens ALDC</name>
    <dbReference type="NCBI Taxonomy" id="980445"/>
    <lineage>
        <taxon>Bacteria</taxon>
        <taxon>Pseudomonadati</taxon>
        <taxon>Thermodesulfobacteriota</taxon>
        <taxon>Syntrophobacteria</taxon>
        <taxon>Syntrophobacterales</taxon>
        <taxon>Syntrophobacteraceae</taxon>
        <taxon>Desulfoglaeba</taxon>
    </lineage>
</organism>
<reference evidence="1 2" key="1">
    <citation type="submission" date="2019-05" db="EMBL/GenBank/DDBJ databases">
        <title>The Complete Genome Sequence of the n-alkane-degrading Desulfoglaeba alkanexedens ALDC reveals multiple alkylsuccinate synthase gene clusters.</title>
        <authorList>
            <person name="Callaghan A.V."/>
            <person name="Davidova I.A."/>
            <person name="Duncan K.E."/>
            <person name="Morris B."/>
            <person name="McInerney M.J."/>
        </authorList>
    </citation>
    <scope>NUCLEOTIDE SEQUENCE [LARGE SCALE GENOMIC DNA]</scope>
    <source>
        <strain evidence="1 2">ALDC</strain>
    </source>
</reference>
<proteinExistence type="predicted"/>
<dbReference type="KEGG" id="dax:FDQ92_11445"/>
<evidence type="ECO:0000313" key="1">
    <source>
        <dbReference type="EMBL" id="QCQ22733.1"/>
    </source>
</evidence>
<keyword evidence="2" id="KW-1185">Reference proteome</keyword>
<dbReference type="OrthoDB" id="5503185at2"/>
<sequence length="250" mass="27879">MMRNLRRLAFCFTGLLCFTVLPGSPPLLRAGPVRIHLADGNRLEVPYCWEEEGHIRFEMPGGVAGIPKQQVLSIEEVVSASEFDPQAAGGALEAAESMSPQEWALFQKEILQKIPLGESYEPLKPDEITGRLPASREDTVNARSTAHLYGISLHSQGDFSEWVRLKDDGALLAVRNVISTHEDLSNRRVLLTLFDADGNVLQKQPCTVHELDVDRRTLNTLGIRGRLFSVVATITPDPAIRRYEITLLRR</sequence>
<dbReference type="Proteomes" id="UP000298602">
    <property type="component" value="Chromosome"/>
</dbReference>
<accession>A0A4P8L4S6</accession>
<dbReference type="AlphaFoldDB" id="A0A4P8L4S6"/>
<reference evidence="1 2" key="2">
    <citation type="submission" date="2019-05" db="EMBL/GenBank/DDBJ databases">
        <authorList>
            <person name="Suflita J.M."/>
            <person name="Marks C.R."/>
        </authorList>
    </citation>
    <scope>NUCLEOTIDE SEQUENCE [LARGE SCALE GENOMIC DNA]</scope>
    <source>
        <strain evidence="1 2">ALDC</strain>
    </source>
</reference>
<gene>
    <name evidence="1" type="ORF">FDQ92_11445</name>
</gene>
<evidence type="ECO:0000313" key="2">
    <source>
        <dbReference type="Proteomes" id="UP000298602"/>
    </source>
</evidence>
<name>A0A4P8L4S6_9BACT</name>
<dbReference type="RefSeq" id="WP_137425017.1">
    <property type="nucleotide sequence ID" value="NZ_CP040098.1"/>
</dbReference>